<gene>
    <name evidence="2" type="ORF">ACFO3E_09510</name>
</gene>
<feature type="region of interest" description="Disordered" evidence="1">
    <location>
        <begin position="1"/>
        <end position="35"/>
    </location>
</feature>
<organism evidence="2 3">
    <name type="scientific">Sphingobium tyrosinilyticum</name>
    <dbReference type="NCBI Taxonomy" id="2715436"/>
    <lineage>
        <taxon>Bacteria</taxon>
        <taxon>Pseudomonadati</taxon>
        <taxon>Pseudomonadota</taxon>
        <taxon>Alphaproteobacteria</taxon>
        <taxon>Sphingomonadales</taxon>
        <taxon>Sphingomonadaceae</taxon>
        <taxon>Sphingobium</taxon>
    </lineage>
</organism>
<dbReference type="EMBL" id="JBHSFZ010000016">
    <property type="protein sequence ID" value="MFC4594427.1"/>
    <property type="molecule type" value="Genomic_DNA"/>
</dbReference>
<keyword evidence="3" id="KW-1185">Reference proteome</keyword>
<sequence length="68" mass="7450">MVHNHSRRGSVWSASGRIPPVYDQTSGHVDEDPTFYDEYAGPVDGAEDAQAAAEALGEGQWKGRLHRL</sequence>
<evidence type="ECO:0000313" key="3">
    <source>
        <dbReference type="Proteomes" id="UP001595957"/>
    </source>
</evidence>
<comment type="caution">
    <text evidence="2">The sequence shown here is derived from an EMBL/GenBank/DDBJ whole genome shotgun (WGS) entry which is preliminary data.</text>
</comment>
<dbReference type="Proteomes" id="UP001595957">
    <property type="component" value="Unassembled WGS sequence"/>
</dbReference>
<evidence type="ECO:0000256" key="1">
    <source>
        <dbReference type="SAM" id="MobiDB-lite"/>
    </source>
</evidence>
<accession>A0ABV9F0K7</accession>
<name>A0ABV9F0K7_9SPHN</name>
<evidence type="ECO:0000313" key="2">
    <source>
        <dbReference type="EMBL" id="MFC4594427.1"/>
    </source>
</evidence>
<reference evidence="3" key="1">
    <citation type="journal article" date="2019" name="Int. J. Syst. Evol. Microbiol.">
        <title>The Global Catalogue of Microorganisms (GCM) 10K type strain sequencing project: providing services to taxonomists for standard genome sequencing and annotation.</title>
        <authorList>
            <consortium name="The Broad Institute Genomics Platform"/>
            <consortium name="The Broad Institute Genome Sequencing Center for Infectious Disease"/>
            <person name="Wu L."/>
            <person name="Ma J."/>
        </authorList>
    </citation>
    <scope>NUCLEOTIDE SEQUENCE [LARGE SCALE GENOMIC DNA]</scope>
    <source>
        <strain evidence="3">NBRC 103632</strain>
    </source>
</reference>
<protein>
    <submittedName>
        <fullName evidence="2">Uncharacterized protein</fullName>
    </submittedName>
</protein>
<proteinExistence type="predicted"/>